<dbReference type="SUPFAM" id="SSF48452">
    <property type="entry name" value="TPR-like"/>
    <property type="match status" value="1"/>
</dbReference>
<gene>
    <name evidence="2" type="ORF">C1I92_07735</name>
</gene>
<accession>A0A2W2C973</accession>
<dbReference type="InterPro" id="IPR010982">
    <property type="entry name" value="Lambda_DNA-bd_dom_sf"/>
</dbReference>
<dbReference type="PROSITE" id="PS50943">
    <property type="entry name" value="HTH_CROC1"/>
    <property type="match status" value="1"/>
</dbReference>
<dbReference type="PANTHER" id="PTHR47691:SF3">
    <property type="entry name" value="HTH-TYPE TRANSCRIPTIONAL REGULATOR RV0890C-RELATED"/>
    <property type="match status" value="1"/>
</dbReference>
<dbReference type="Proteomes" id="UP000248764">
    <property type="component" value="Unassembled WGS sequence"/>
</dbReference>
<name>A0A2W2C973_9ACTN</name>
<dbReference type="PRINTS" id="PR00364">
    <property type="entry name" value="DISEASERSIST"/>
</dbReference>
<dbReference type="InterPro" id="IPR027417">
    <property type="entry name" value="P-loop_NTPase"/>
</dbReference>
<evidence type="ECO:0000259" key="1">
    <source>
        <dbReference type="PROSITE" id="PS50943"/>
    </source>
</evidence>
<dbReference type="CDD" id="cd00093">
    <property type="entry name" value="HTH_XRE"/>
    <property type="match status" value="1"/>
</dbReference>
<dbReference type="SMART" id="SM00028">
    <property type="entry name" value="TPR"/>
    <property type="match status" value="6"/>
</dbReference>
<dbReference type="EMBL" id="POTW01000013">
    <property type="protein sequence ID" value="PZF84747.1"/>
    <property type="molecule type" value="Genomic_DNA"/>
</dbReference>
<organism evidence="2 3">
    <name type="scientific">Jiangella anatolica</name>
    <dbReference type="NCBI Taxonomy" id="2670374"/>
    <lineage>
        <taxon>Bacteria</taxon>
        <taxon>Bacillati</taxon>
        <taxon>Actinomycetota</taxon>
        <taxon>Actinomycetes</taxon>
        <taxon>Jiangellales</taxon>
        <taxon>Jiangellaceae</taxon>
        <taxon>Jiangella</taxon>
    </lineage>
</organism>
<reference evidence="2 3" key="1">
    <citation type="submission" date="2018-01" db="EMBL/GenBank/DDBJ databases">
        <title>Draft genome sequence of Jiangella sp. GTF31.</title>
        <authorList>
            <person name="Sahin N."/>
            <person name="Ay H."/>
            <person name="Saygin H."/>
        </authorList>
    </citation>
    <scope>NUCLEOTIDE SEQUENCE [LARGE SCALE GENOMIC DNA]</scope>
    <source>
        <strain evidence="2 3">GTF31</strain>
    </source>
</reference>
<keyword evidence="3" id="KW-1185">Reference proteome</keyword>
<dbReference type="InterPro" id="IPR019734">
    <property type="entry name" value="TPR_rpt"/>
</dbReference>
<comment type="caution">
    <text evidence="2">The sequence shown here is derived from an EMBL/GenBank/DDBJ whole genome shotgun (WGS) entry which is preliminary data.</text>
</comment>
<feature type="domain" description="HTH cro/C1-type" evidence="1">
    <location>
        <begin position="13"/>
        <end position="68"/>
    </location>
</feature>
<dbReference type="Gene3D" id="1.25.40.10">
    <property type="entry name" value="Tetratricopeptide repeat domain"/>
    <property type="match status" value="2"/>
</dbReference>
<protein>
    <recommendedName>
        <fullName evidence="1">HTH cro/C1-type domain-containing protein</fullName>
    </recommendedName>
</protein>
<dbReference type="AlphaFoldDB" id="A0A2W2C973"/>
<dbReference type="Gene3D" id="1.10.260.40">
    <property type="entry name" value="lambda repressor-like DNA-binding domains"/>
    <property type="match status" value="1"/>
</dbReference>
<dbReference type="SUPFAM" id="SSF47413">
    <property type="entry name" value="lambda repressor-like DNA-binding domains"/>
    <property type="match status" value="1"/>
</dbReference>
<evidence type="ECO:0000313" key="3">
    <source>
        <dbReference type="Proteomes" id="UP000248764"/>
    </source>
</evidence>
<proteinExistence type="predicted"/>
<dbReference type="SUPFAM" id="SSF52540">
    <property type="entry name" value="P-loop containing nucleoside triphosphate hydrolases"/>
    <property type="match status" value="1"/>
</dbReference>
<dbReference type="SMART" id="SM00530">
    <property type="entry name" value="HTH_XRE"/>
    <property type="match status" value="1"/>
</dbReference>
<sequence length="839" mass="90473">MAGPGPPNFAELLRAWRERALLTQEELGRRAGLDSRTLRRWESGESVRPYGRSLRLVADVLALDDDEFALLAAAARGAGAPAVALATTPAVPDRPHQLPPAPSHFVGRAAELSAVRVHVAAGRSVIVVEGMAGVGKTAFAVQAGRRLAPDFPDGQLYLDLHGFSERTRPLEPRDGLARMMRALGVPSDRIPIDVEECAAQFRSLVADRRLLFVYDNVADAGQVAPLLPAAPSCQVLTTSRYRLAGLDRGATIRLGTLPPPTAVELFARAAEFSAPPGAGSQLTEVAELCGRLPLALRIAAARLRSRPSWRLTDLVARLREQRAAILDRPDDQTLGVSAALDLSYAALDEPIRRAYRLLGLVPGPDVDSAAAAALFATGVADAGAALESLQDLHLLDEAQAGRYSFHDLTRGHAARLAQAAEADGDRLDAVVRLVDHYRAWASAAMDVAHPYTRSRRPDPPYAADPAWTAEQANAWLDTELPNILACARAAHELELPRSVVDLAGTVHRWLITRARLGEADVLHRMALRSAGDLGDRAAAARAHGDIGRVRRRQHDYPAAARHLEQALSLATAEGLTLVEVEAHLELAATVKYGGSSVDPDHHFTRALQLAQDAGDELGELESHTEIARARLNEGDYRSAARHFDLALALARQLSYRAREVNALIGCGRADAELGHTSAAVVWFRRAVALARTEGIPVGELAALTNLGHAVRRGGDPSAALHSYREVLAIARRIGDLNWQYEALQSMGRAYLALGDGRSALEHHLRARVIPERERLCADLARAEDGLGDAHALLGDRAQARRHWQTALDLLAEIGVDHTDDPETHRELITTKLTSEPAGS</sequence>
<evidence type="ECO:0000313" key="2">
    <source>
        <dbReference type="EMBL" id="PZF84747.1"/>
    </source>
</evidence>
<dbReference type="Gene3D" id="3.40.50.300">
    <property type="entry name" value="P-loop containing nucleotide triphosphate hydrolases"/>
    <property type="match status" value="1"/>
</dbReference>
<dbReference type="GO" id="GO:0003677">
    <property type="term" value="F:DNA binding"/>
    <property type="evidence" value="ECO:0007669"/>
    <property type="project" value="InterPro"/>
</dbReference>
<dbReference type="PANTHER" id="PTHR47691">
    <property type="entry name" value="REGULATOR-RELATED"/>
    <property type="match status" value="1"/>
</dbReference>
<dbReference type="RefSeq" id="WP_111254087.1">
    <property type="nucleotide sequence ID" value="NZ_POTW01000013.1"/>
</dbReference>
<dbReference type="InterPro" id="IPR011990">
    <property type="entry name" value="TPR-like_helical_dom_sf"/>
</dbReference>
<dbReference type="InterPro" id="IPR001387">
    <property type="entry name" value="Cro/C1-type_HTH"/>
</dbReference>
<dbReference type="GO" id="GO:0043531">
    <property type="term" value="F:ADP binding"/>
    <property type="evidence" value="ECO:0007669"/>
    <property type="project" value="InterPro"/>
</dbReference>
<dbReference type="Pfam" id="PF13560">
    <property type="entry name" value="HTH_31"/>
    <property type="match status" value="1"/>
</dbReference>